<dbReference type="InterPro" id="IPR021309">
    <property type="entry name" value="YgaP-like_TM"/>
</dbReference>
<dbReference type="Gene3D" id="6.10.140.1340">
    <property type="match status" value="1"/>
</dbReference>
<evidence type="ECO:0000259" key="2">
    <source>
        <dbReference type="Pfam" id="PF11127"/>
    </source>
</evidence>
<dbReference type="RefSeq" id="WP_188362600.1">
    <property type="nucleotide sequence ID" value="NZ_BMFG01000008.1"/>
</dbReference>
<feature type="domain" description="Inner membrane protein YgaP-like transmembrane" evidence="2">
    <location>
        <begin position="1"/>
        <end position="68"/>
    </location>
</feature>
<feature type="transmembrane region" description="Helical" evidence="1">
    <location>
        <begin position="37"/>
        <end position="61"/>
    </location>
</feature>
<dbReference type="AlphaFoldDB" id="A0A916Y544"/>
<dbReference type="Pfam" id="PF11127">
    <property type="entry name" value="YgaP-like_TM"/>
    <property type="match status" value="1"/>
</dbReference>
<reference evidence="3" key="2">
    <citation type="submission" date="2020-09" db="EMBL/GenBank/DDBJ databases">
        <authorList>
            <person name="Sun Q."/>
            <person name="Zhou Y."/>
        </authorList>
    </citation>
    <scope>NUCLEOTIDE SEQUENCE</scope>
    <source>
        <strain evidence="3">CGMCC 1.12506</strain>
    </source>
</reference>
<dbReference type="EMBL" id="BMFG01000008">
    <property type="protein sequence ID" value="GGD31181.1"/>
    <property type="molecule type" value="Genomic_DNA"/>
</dbReference>
<protein>
    <recommendedName>
        <fullName evidence="2">Inner membrane protein YgaP-like transmembrane domain-containing protein</fullName>
    </recommendedName>
</protein>
<organism evidence="3 4">
    <name type="scientific">Flavobacterium orientale</name>
    <dbReference type="NCBI Taxonomy" id="1756020"/>
    <lineage>
        <taxon>Bacteria</taxon>
        <taxon>Pseudomonadati</taxon>
        <taxon>Bacteroidota</taxon>
        <taxon>Flavobacteriia</taxon>
        <taxon>Flavobacteriales</taxon>
        <taxon>Flavobacteriaceae</taxon>
        <taxon>Flavobacterium</taxon>
    </lineage>
</organism>
<evidence type="ECO:0000313" key="4">
    <source>
        <dbReference type="Proteomes" id="UP000625735"/>
    </source>
</evidence>
<dbReference type="Proteomes" id="UP000625735">
    <property type="component" value="Unassembled WGS sequence"/>
</dbReference>
<proteinExistence type="predicted"/>
<feature type="transmembrane region" description="Helical" evidence="1">
    <location>
        <begin position="12"/>
        <end position="31"/>
    </location>
</feature>
<accession>A0A916Y544</accession>
<name>A0A916Y544_9FLAO</name>
<comment type="caution">
    <text evidence="3">The sequence shown here is derived from an EMBL/GenBank/DDBJ whole genome shotgun (WGS) entry which is preliminary data.</text>
</comment>
<keyword evidence="1" id="KW-1133">Transmembrane helix</keyword>
<evidence type="ECO:0000256" key="1">
    <source>
        <dbReference type="SAM" id="Phobius"/>
    </source>
</evidence>
<evidence type="ECO:0000313" key="3">
    <source>
        <dbReference type="EMBL" id="GGD31181.1"/>
    </source>
</evidence>
<keyword evidence="1" id="KW-0812">Transmembrane</keyword>
<keyword evidence="1" id="KW-0472">Membrane</keyword>
<keyword evidence="4" id="KW-1185">Reference proteome</keyword>
<reference evidence="3" key="1">
    <citation type="journal article" date="2014" name="Int. J. Syst. Evol. Microbiol.">
        <title>Complete genome sequence of Corynebacterium casei LMG S-19264T (=DSM 44701T), isolated from a smear-ripened cheese.</title>
        <authorList>
            <consortium name="US DOE Joint Genome Institute (JGI-PGF)"/>
            <person name="Walter F."/>
            <person name="Albersmeier A."/>
            <person name="Kalinowski J."/>
            <person name="Ruckert C."/>
        </authorList>
    </citation>
    <scope>NUCLEOTIDE SEQUENCE</scope>
    <source>
        <strain evidence="3">CGMCC 1.12506</strain>
    </source>
</reference>
<gene>
    <name evidence="3" type="ORF">GCM10011343_21720</name>
</gene>
<sequence length="72" mass="8119">MKKNIGNTDRFVRIIFGIILLILFMSGALIENQTLKWIVLALSVILIVTSFTTFCPLYALLGKSTCEVKKKK</sequence>